<evidence type="ECO:0000256" key="4">
    <source>
        <dbReference type="RuleBase" id="RU362118"/>
    </source>
</evidence>
<dbReference type="PIRSF" id="PIRSF001434">
    <property type="entry name" value="CGS"/>
    <property type="match status" value="1"/>
</dbReference>
<keyword evidence="3 4" id="KW-0663">Pyridoxal phosphate</keyword>
<evidence type="ECO:0000256" key="3">
    <source>
        <dbReference type="ARBA" id="ARBA00022898"/>
    </source>
</evidence>
<dbReference type="CDD" id="cd00614">
    <property type="entry name" value="CGS_like"/>
    <property type="match status" value="1"/>
</dbReference>
<evidence type="ECO:0000256" key="2">
    <source>
        <dbReference type="ARBA" id="ARBA00009077"/>
    </source>
</evidence>
<gene>
    <name evidence="5" type="ORF">RFN28_12070</name>
</gene>
<dbReference type="PROSITE" id="PS00868">
    <property type="entry name" value="CYS_MET_METAB_PP"/>
    <property type="match status" value="1"/>
</dbReference>
<comment type="cofactor">
    <cofactor evidence="1 4">
        <name>pyridoxal 5'-phosphate</name>
        <dbReference type="ChEBI" id="CHEBI:597326"/>
    </cofactor>
</comment>
<keyword evidence="6" id="KW-1185">Reference proteome</keyword>
<evidence type="ECO:0000313" key="6">
    <source>
        <dbReference type="Proteomes" id="UP001287059"/>
    </source>
</evidence>
<protein>
    <submittedName>
        <fullName evidence="5">Cystathionine gamma-synthase</fullName>
        <ecNumber evidence="5">2.5.1.48</ecNumber>
    </submittedName>
</protein>
<dbReference type="InterPro" id="IPR015422">
    <property type="entry name" value="PyrdxlP-dep_Trfase_small"/>
</dbReference>
<dbReference type="GO" id="GO:0003962">
    <property type="term" value="F:cystathionine gamma-synthase activity"/>
    <property type="evidence" value="ECO:0007669"/>
    <property type="project" value="UniProtKB-EC"/>
</dbReference>
<dbReference type="PANTHER" id="PTHR11808">
    <property type="entry name" value="TRANS-SULFURATION ENZYME FAMILY MEMBER"/>
    <property type="match status" value="1"/>
</dbReference>
<evidence type="ECO:0000313" key="5">
    <source>
        <dbReference type="EMBL" id="MDX8479208.1"/>
    </source>
</evidence>
<dbReference type="InterPro" id="IPR015424">
    <property type="entry name" value="PyrdxlP-dep_Trfase"/>
</dbReference>
<proteinExistence type="inferred from homology"/>
<sequence length="389" mass="42063">MTTSGRNRLAFSTRTIHGGQSHDPTTGAVMVPIYATSTYGQQSPGVHKGFEYARSQNPTRFAFERAVADLESGTKAFAFASGLASISTVLELLDAGAHVVATDDIYGGTFRLMERVRKRSAGLQVSFADFTDLAAVEAAIRPETKLLWVETPTNPLLRIVDLEAVASLAKRKGLITVADNTFASPYIQRPLELGIDIVVHSTTKYLNGHSDMVGGVAVVGDDKDLADRLKFLQNAIGGISGPFDSFLALRGIKTLALRMERHSANGLKIAQWLEGRKDVRRVIYPGLASHPQHEIAKRQMHAFGGMISVDLDRDLAGTKRFLERTQLFTLAESLGGVESLIEHPALMTHGSIPFEKRGAIGISDSLVRLSAGIEDGDDLIADLEQALQG</sequence>
<reference evidence="5 6" key="1">
    <citation type="submission" date="2023-08" db="EMBL/GenBank/DDBJ databases">
        <title>Implementing the SeqCode for naming new Mesorhizobium species isolated from Vachellia karroo root nodules.</title>
        <authorList>
            <person name="Van Lill M."/>
        </authorList>
    </citation>
    <scope>NUCLEOTIDE SEQUENCE [LARGE SCALE GENOMIC DNA]</scope>
    <source>
        <strain evidence="5 6">VK24D</strain>
    </source>
</reference>
<comment type="caution">
    <text evidence="5">The sequence shown here is derived from an EMBL/GenBank/DDBJ whole genome shotgun (WGS) entry which is preliminary data.</text>
</comment>
<comment type="similarity">
    <text evidence="2 4">Belongs to the trans-sulfuration enzymes family.</text>
</comment>
<accession>A0ABU4XX79</accession>
<dbReference type="Gene3D" id="3.40.640.10">
    <property type="entry name" value="Type I PLP-dependent aspartate aminotransferase-like (Major domain)"/>
    <property type="match status" value="1"/>
</dbReference>
<dbReference type="NCBIfam" id="NF005871">
    <property type="entry name" value="PRK07811.1"/>
    <property type="match status" value="1"/>
</dbReference>
<dbReference type="PANTHER" id="PTHR11808:SF15">
    <property type="entry name" value="CYSTATHIONINE GAMMA-LYASE"/>
    <property type="match status" value="1"/>
</dbReference>
<organism evidence="5 6">
    <name type="scientific">Mesorhizobium album</name>
    <dbReference type="NCBI Taxonomy" id="3072314"/>
    <lineage>
        <taxon>Bacteria</taxon>
        <taxon>Pseudomonadati</taxon>
        <taxon>Pseudomonadota</taxon>
        <taxon>Alphaproteobacteria</taxon>
        <taxon>Hyphomicrobiales</taxon>
        <taxon>Phyllobacteriaceae</taxon>
        <taxon>Mesorhizobium</taxon>
    </lineage>
</organism>
<keyword evidence="5" id="KW-0808">Transferase</keyword>
<dbReference type="Gene3D" id="3.90.1150.10">
    <property type="entry name" value="Aspartate Aminotransferase, domain 1"/>
    <property type="match status" value="1"/>
</dbReference>
<dbReference type="RefSeq" id="WP_320287565.1">
    <property type="nucleotide sequence ID" value="NZ_JAVIIW010000011.1"/>
</dbReference>
<dbReference type="EMBL" id="JAVIIW010000011">
    <property type="protein sequence ID" value="MDX8479208.1"/>
    <property type="molecule type" value="Genomic_DNA"/>
</dbReference>
<dbReference type="EC" id="2.5.1.48" evidence="5"/>
<dbReference type="InterPro" id="IPR015421">
    <property type="entry name" value="PyrdxlP-dep_Trfase_major"/>
</dbReference>
<dbReference type="SUPFAM" id="SSF53383">
    <property type="entry name" value="PLP-dependent transferases"/>
    <property type="match status" value="1"/>
</dbReference>
<evidence type="ECO:0000256" key="1">
    <source>
        <dbReference type="ARBA" id="ARBA00001933"/>
    </source>
</evidence>
<dbReference type="Pfam" id="PF01053">
    <property type="entry name" value="Cys_Met_Meta_PP"/>
    <property type="match status" value="1"/>
</dbReference>
<name>A0ABU4XX79_9HYPH</name>
<dbReference type="InterPro" id="IPR000277">
    <property type="entry name" value="Cys/Met-Metab_PyrdxlP-dep_enz"/>
</dbReference>
<dbReference type="Proteomes" id="UP001287059">
    <property type="component" value="Unassembled WGS sequence"/>
</dbReference>
<dbReference type="InterPro" id="IPR054542">
    <property type="entry name" value="Cys_met_metab_PP"/>
</dbReference>